<name>A0A235B427_9BACL</name>
<dbReference type="AlphaFoldDB" id="A0A235B427"/>
<evidence type="ECO:0000313" key="1">
    <source>
        <dbReference type="EMBL" id="OYD07076.1"/>
    </source>
</evidence>
<evidence type="ECO:0008006" key="3">
    <source>
        <dbReference type="Google" id="ProtNLM"/>
    </source>
</evidence>
<dbReference type="Proteomes" id="UP000215459">
    <property type="component" value="Unassembled WGS sequence"/>
</dbReference>
<dbReference type="InterPro" id="IPR027417">
    <property type="entry name" value="P-loop_NTPase"/>
</dbReference>
<dbReference type="Gene3D" id="3.40.50.300">
    <property type="entry name" value="P-loop containing nucleotide triphosphate hydrolases"/>
    <property type="match status" value="1"/>
</dbReference>
<reference evidence="1 2" key="1">
    <citation type="submission" date="2017-07" db="EMBL/GenBank/DDBJ databases">
        <title>The genome sequence of Paludifilum halophilum highlights mechanisms for microbial adaptation to high salt environemnts.</title>
        <authorList>
            <person name="Belbahri L."/>
        </authorList>
    </citation>
    <scope>NUCLEOTIDE SEQUENCE [LARGE SCALE GENOMIC DNA]</scope>
    <source>
        <strain evidence="1 2">DSM 102817</strain>
    </source>
</reference>
<gene>
    <name evidence="1" type="ORF">CHM34_11765</name>
</gene>
<protein>
    <recommendedName>
        <fullName evidence="3">Pantothenate kinase</fullName>
    </recommendedName>
</protein>
<comment type="caution">
    <text evidence="1">The sequence shown here is derived from an EMBL/GenBank/DDBJ whole genome shotgun (WGS) entry which is preliminary data.</text>
</comment>
<organism evidence="1 2">
    <name type="scientific">Paludifilum halophilum</name>
    <dbReference type="NCBI Taxonomy" id="1642702"/>
    <lineage>
        <taxon>Bacteria</taxon>
        <taxon>Bacillati</taxon>
        <taxon>Bacillota</taxon>
        <taxon>Bacilli</taxon>
        <taxon>Bacillales</taxon>
        <taxon>Thermoactinomycetaceae</taxon>
        <taxon>Paludifilum</taxon>
    </lineage>
</organism>
<accession>A0A235B427</accession>
<proteinExistence type="predicted"/>
<dbReference type="EMBL" id="NOWF01000007">
    <property type="protein sequence ID" value="OYD07076.1"/>
    <property type="molecule type" value="Genomic_DNA"/>
</dbReference>
<evidence type="ECO:0000313" key="2">
    <source>
        <dbReference type="Proteomes" id="UP000215459"/>
    </source>
</evidence>
<keyword evidence="2" id="KW-1185">Reference proteome</keyword>
<sequence length="77" mass="8740">MTTDTCFSSYRSFAREEWRKLRASAPLPLSKKEPFSANVKAGLPEVEAPVYSHLAYDILPDEVQVVRQPEILIIEGF</sequence>